<dbReference type="GO" id="GO:0000105">
    <property type="term" value="P:L-histidine biosynthetic process"/>
    <property type="evidence" value="ECO:0007669"/>
    <property type="project" value="UniProtKB-UniRule"/>
</dbReference>
<keyword evidence="6 12" id="KW-0479">Metal-binding</keyword>
<feature type="binding site" evidence="12">
    <location>
        <position position="73"/>
    </location>
    <ligand>
        <name>Mg(2+)</name>
        <dbReference type="ChEBI" id="CHEBI:18420"/>
        <label>1</label>
        <note>catalytic</note>
    </ligand>
</feature>
<dbReference type="RefSeq" id="WP_132143380.1">
    <property type="nucleotide sequence ID" value="NZ_SMCS01000003.1"/>
</dbReference>
<evidence type="ECO:0000256" key="8">
    <source>
        <dbReference type="ARBA" id="ARBA00022842"/>
    </source>
</evidence>
<sequence>MALPPPSLIDGFETFARGIVDTARELSMPHFRGAIDVSLKDDASPVTAVDRMVEAMVRERIQASYPEHGVLGEEYGALRTDAEYVWSIDPIDGTRSFISGWPLWGTLLALLRNGEPVIGLIDMPVLGERWIGRAGQFSTFNGVRCQTSACTRLSDATLYATTPDMFTAEESVVFERVSRAARTRRFGGDCYSYALLAAGHIDAVIEADLKPYDYLALAPVIEAAGGVITDWQGRRLGLNSGGQVIAAASAELHREIVETIQQGA</sequence>
<organism evidence="13 14">
    <name type="scientific">Luteibacter rhizovicinus</name>
    <dbReference type="NCBI Taxonomy" id="242606"/>
    <lineage>
        <taxon>Bacteria</taxon>
        <taxon>Pseudomonadati</taxon>
        <taxon>Pseudomonadota</taxon>
        <taxon>Gammaproteobacteria</taxon>
        <taxon>Lysobacterales</taxon>
        <taxon>Rhodanobacteraceae</taxon>
        <taxon>Luteibacter</taxon>
    </lineage>
</organism>
<name>A0A4R3YPS2_9GAMM</name>
<dbReference type="InterPro" id="IPR020583">
    <property type="entry name" value="Inositol_monoP_metal-BS"/>
</dbReference>
<feature type="binding site" evidence="12">
    <location>
        <position position="213"/>
    </location>
    <ligand>
        <name>Mg(2+)</name>
        <dbReference type="ChEBI" id="CHEBI:18420"/>
        <label>1</label>
        <note>catalytic</note>
    </ligand>
</feature>
<dbReference type="PROSITE" id="PS00629">
    <property type="entry name" value="IMP_1"/>
    <property type="match status" value="1"/>
</dbReference>
<keyword evidence="9" id="KW-0368">Histidine biosynthesis</keyword>
<dbReference type="InterPro" id="IPR011809">
    <property type="entry name" value="His_9_proposed"/>
</dbReference>
<comment type="pathway">
    <text evidence="2">Amino-acid biosynthesis; L-histidine biosynthesis; L-histidine from 5-phospho-alpha-D-ribose 1-diphosphate: step 8/9.</text>
</comment>
<proteinExistence type="inferred from homology"/>
<dbReference type="OrthoDB" id="9785695at2"/>
<evidence type="ECO:0000256" key="7">
    <source>
        <dbReference type="ARBA" id="ARBA00022801"/>
    </source>
</evidence>
<evidence type="ECO:0000256" key="12">
    <source>
        <dbReference type="PIRSR" id="PIRSR600760-2"/>
    </source>
</evidence>
<dbReference type="NCBIfam" id="TIGR02067">
    <property type="entry name" value="his_9_HisN"/>
    <property type="match status" value="1"/>
</dbReference>
<protein>
    <recommendedName>
        <fullName evidence="4 11">Histidinol-phosphatase</fullName>
        <ecNumber evidence="4 11">3.1.3.15</ecNumber>
    </recommendedName>
</protein>
<dbReference type="PRINTS" id="PR00377">
    <property type="entry name" value="IMPHPHTASES"/>
</dbReference>
<dbReference type="Gene3D" id="3.40.190.80">
    <property type="match status" value="1"/>
</dbReference>
<dbReference type="InterPro" id="IPR000760">
    <property type="entry name" value="Inositol_monophosphatase-like"/>
</dbReference>
<dbReference type="UniPathway" id="UPA00031">
    <property type="reaction ID" value="UER00013"/>
</dbReference>
<dbReference type="EMBL" id="SMCS01000003">
    <property type="protein sequence ID" value="TCV94767.1"/>
    <property type="molecule type" value="Genomic_DNA"/>
</dbReference>
<comment type="catalytic activity">
    <reaction evidence="10">
        <text>L-histidinol phosphate + H2O = L-histidinol + phosphate</text>
        <dbReference type="Rhea" id="RHEA:14465"/>
        <dbReference type="ChEBI" id="CHEBI:15377"/>
        <dbReference type="ChEBI" id="CHEBI:43474"/>
        <dbReference type="ChEBI" id="CHEBI:57699"/>
        <dbReference type="ChEBI" id="CHEBI:57980"/>
        <dbReference type="EC" id="3.1.3.15"/>
    </reaction>
</comment>
<dbReference type="Pfam" id="PF00459">
    <property type="entry name" value="Inositol_P"/>
    <property type="match status" value="1"/>
</dbReference>
<dbReference type="InterPro" id="IPR051090">
    <property type="entry name" value="Inositol_monoP_superfamily"/>
</dbReference>
<comment type="similarity">
    <text evidence="3">Belongs to the inositol monophosphatase superfamily.</text>
</comment>
<reference evidence="13 14" key="1">
    <citation type="submission" date="2019-03" db="EMBL/GenBank/DDBJ databases">
        <title>Above-ground endophytic microbial communities from plants in different locations in the United States.</title>
        <authorList>
            <person name="Frank C."/>
        </authorList>
    </citation>
    <scope>NUCLEOTIDE SEQUENCE [LARGE SCALE GENOMIC DNA]</scope>
    <source>
        <strain evidence="13 14">LP_13_YM</strain>
    </source>
</reference>
<evidence type="ECO:0000256" key="2">
    <source>
        <dbReference type="ARBA" id="ARBA00004970"/>
    </source>
</evidence>
<keyword evidence="14" id="KW-1185">Reference proteome</keyword>
<evidence type="ECO:0000256" key="5">
    <source>
        <dbReference type="ARBA" id="ARBA00022605"/>
    </source>
</evidence>
<feature type="binding site" evidence="12">
    <location>
        <position position="91"/>
    </location>
    <ligand>
        <name>Mg(2+)</name>
        <dbReference type="ChEBI" id="CHEBI:18420"/>
        <label>1</label>
        <note>catalytic</note>
    </ligand>
</feature>
<feature type="binding site" evidence="12">
    <location>
        <position position="89"/>
    </location>
    <ligand>
        <name>Mg(2+)</name>
        <dbReference type="ChEBI" id="CHEBI:18420"/>
        <label>1</label>
        <note>catalytic</note>
    </ligand>
</feature>
<dbReference type="PANTHER" id="PTHR43200:SF6">
    <property type="entry name" value="3'(2'),5'-BISPHOSPHATE NUCLEOTIDASE"/>
    <property type="match status" value="1"/>
</dbReference>
<dbReference type="AlphaFoldDB" id="A0A4R3YPS2"/>
<feature type="binding site" evidence="12">
    <location>
        <position position="92"/>
    </location>
    <ligand>
        <name>Mg(2+)</name>
        <dbReference type="ChEBI" id="CHEBI:18420"/>
        <label>1</label>
        <note>catalytic</note>
    </ligand>
</feature>
<evidence type="ECO:0000256" key="11">
    <source>
        <dbReference type="NCBIfam" id="TIGR02067"/>
    </source>
</evidence>
<dbReference type="EC" id="3.1.3.15" evidence="4 11"/>
<accession>A0A4R3YPS2</accession>
<evidence type="ECO:0000256" key="9">
    <source>
        <dbReference type="ARBA" id="ARBA00023102"/>
    </source>
</evidence>
<evidence type="ECO:0000256" key="3">
    <source>
        <dbReference type="ARBA" id="ARBA00009759"/>
    </source>
</evidence>
<evidence type="ECO:0000313" key="14">
    <source>
        <dbReference type="Proteomes" id="UP000295645"/>
    </source>
</evidence>
<evidence type="ECO:0000256" key="10">
    <source>
        <dbReference type="ARBA" id="ARBA00049158"/>
    </source>
</evidence>
<dbReference type="Proteomes" id="UP000295645">
    <property type="component" value="Unassembled WGS sequence"/>
</dbReference>
<evidence type="ECO:0000256" key="1">
    <source>
        <dbReference type="ARBA" id="ARBA00001946"/>
    </source>
</evidence>
<evidence type="ECO:0000256" key="4">
    <source>
        <dbReference type="ARBA" id="ARBA00013085"/>
    </source>
</evidence>
<dbReference type="GO" id="GO:0046872">
    <property type="term" value="F:metal ion binding"/>
    <property type="evidence" value="ECO:0007669"/>
    <property type="project" value="UniProtKB-KW"/>
</dbReference>
<comment type="cofactor">
    <cofactor evidence="1 12">
        <name>Mg(2+)</name>
        <dbReference type="ChEBI" id="CHEBI:18420"/>
    </cofactor>
</comment>
<keyword evidence="5" id="KW-0028">Amino-acid biosynthesis</keyword>
<evidence type="ECO:0000313" key="13">
    <source>
        <dbReference type="EMBL" id="TCV94767.1"/>
    </source>
</evidence>
<dbReference type="Gene3D" id="3.30.540.10">
    <property type="entry name" value="Fructose-1,6-Bisphosphatase, subunit A, domain 1"/>
    <property type="match status" value="1"/>
</dbReference>
<dbReference type="SUPFAM" id="SSF56655">
    <property type="entry name" value="Carbohydrate phosphatase"/>
    <property type="match status" value="1"/>
</dbReference>
<dbReference type="CDD" id="cd01641">
    <property type="entry name" value="Bacterial_IMPase_like_1"/>
    <property type="match status" value="1"/>
</dbReference>
<dbReference type="GO" id="GO:0004401">
    <property type="term" value="F:histidinol-phosphatase activity"/>
    <property type="evidence" value="ECO:0007669"/>
    <property type="project" value="UniProtKB-UniRule"/>
</dbReference>
<evidence type="ECO:0000256" key="6">
    <source>
        <dbReference type="ARBA" id="ARBA00022723"/>
    </source>
</evidence>
<gene>
    <name evidence="13" type="ORF">EC912_103252</name>
</gene>
<keyword evidence="7" id="KW-0378">Hydrolase</keyword>
<comment type="caution">
    <text evidence="13">The sequence shown here is derived from an EMBL/GenBank/DDBJ whole genome shotgun (WGS) entry which is preliminary data.</text>
</comment>
<keyword evidence="8 12" id="KW-0460">Magnesium</keyword>
<dbReference type="PANTHER" id="PTHR43200">
    <property type="entry name" value="PHOSPHATASE"/>
    <property type="match status" value="1"/>
</dbReference>